<name>A0A2P2PI75_RHIMU</name>
<dbReference type="AlphaFoldDB" id="A0A2P2PI75"/>
<reference evidence="2" key="1">
    <citation type="submission" date="2018-02" db="EMBL/GenBank/DDBJ databases">
        <title>Rhizophora mucronata_Transcriptome.</title>
        <authorList>
            <person name="Meera S.P."/>
            <person name="Sreeshan A."/>
            <person name="Augustine A."/>
        </authorList>
    </citation>
    <scope>NUCLEOTIDE SEQUENCE</scope>
    <source>
        <tissue evidence="2">Leaf</tissue>
    </source>
</reference>
<organism evidence="2">
    <name type="scientific">Rhizophora mucronata</name>
    <name type="common">Asiatic mangrove</name>
    <dbReference type="NCBI Taxonomy" id="61149"/>
    <lineage>
        <taxon>Eukaryota</taxon>
        <taxon>Viridiplantae</taxon>
        <taxon>Streptophyta</taxon>
        <taxon>Embryophyta</taxon>
        <taxon>Tracheophyta</taxon>
        <taxon>Spermatophyta</taxon>
        <taxon>Magnoliopsida</taxon>
        <taxon>eudicotyledons</taxon>
        <taxon>Gunneridae</taxon>
        <taxon>Pentapetalae</taxon>
        <taxon>rosids</taxon>
        <taxon>fabids</taxon>
        <taxon>Malpighiales</taxon>
        <taxon>Rhizophoraceae</taxon>
        <taxon>Rhizophora</taxon>
    </lineage>
</organism>
<keyword evidence="1" id="KW-0472">Membrane</keyword>
<evidence type="ECO:0000256" key="1">
    <source>
        <dbReference type="SAM" id="Phobius"/>
    </source>
</evidence>
<accession>A0A2P2PI75</accession>
<feature type="transmembrane region" description="Helical" evidence="1">
    <location>
        <begin position="40"/>
        <end position="61"/>
    </location>
</feature>
<keyword evidence="1" id="KW-1133">Transmembrane helix</keyword>
<dbReference type="EMBL" id="GGEC01073990">
    <property type="protein sequence ID" value="MBX54474.1"/>
    <property type="molecule type" value="Transcribed_RNA"/>
</dbReference>
<protein>
    <submittedName>
        <fullName evidence="2">Uncharacterized protein</fullName>
    </submittedName>
</protein>
<proteinExistence type="predicted"/>
<keyword evidence="1" id="KW-0812">Transmembrane</keyword>
<sequence>MVLSTSAINIEPGPCPTRCCRSPTLGYGSDSPSFILKLNFFLRFSLAIKIILLTWCIHNLVASTLSLVRHTFSGSTTRFCCRMCRGSFYSYTTLFEFY</sequence>
<evidence type="ECO:0000313" key="2">
    <source>
        <dbReference type="EMBL" id="MBX54474.1"/>
    </source>
</evidence>